<dbReference type="InterPro" id="IPR004256">
    <property type="entry name" value="DUF234"/>
</dbReference>
<dbReference type="Gene3D" id="3.40.50.300">
    <property type="entry name" value="P-loop containing nucleotide triphosphate hydrolases"/>
    <property type="match status" value="1"/>
</dbReference>
<dbReference type="InterPro" id="IPR027417">
    <property type="entry name" value="P-loop_NTPase"/>
</dbReference>
<evidence type="ECO:0000313" key="3">
    <source>
        <dbReference type="EMBL" id="ESL02093.1"/>
    </source>
</evidence>
<reference evidence="3 4" key="1">
    <citation type="submission" date="2013-06" db="EMBL/GenBank/DDBJ databases">
        <authorList>
            <person name="Weinstock G."/>
            <person name="Sodergren E."/>
            <person name="Clifton S."/>
            <person name="Fulton L."/>
            <person name="Fulton B."/>
            <person name="Courtney L."/>
            <person name="Fronick C."/>
            <person name="Harrison M."/>
            <person name="Strong C."/>
            <person name="Farmer C."/>
            <person name="Delahaunty K."/>
            <person name="Markovic C."/>
            <person name="Hall O."/>
            <person name="Minx P."/>
            <person name="Tomlinson C."/>
            <person name="Mitreva M."/>
            <person name="Nelson J."/>
            <person name="Hou S."/>
            <person name="Wollam A."/>
            <person name="Pepin K.H."/>
            <person name="Johnson M."/>
            <person name="Bhonagiri V."/>
            <person name="Nash W.E."/>
            <person name="Warren W."/>
            <person name="Chinwalla A."/>
            <person name="Mardis E.R."/>
            <person name="Wilson R.K."/>
        </authorList>
    </citation>
    <scope>NUCLEOTIDE SEQUENCE [LARGE SCALE GENOMIC DNA]</scope>
    <source>
        <strain evidence="3 4">ATCC 51271</strain>
    </source>
</reference>
<protein>
    <recommendedName>
        <fullName evidence="5">ATP-binding protein</fullName>
    </recommendedName>
</protein>
<organism evidence="3 4">
    <name type="scientific">Catonella morbi ATCC 51271</name>
    <dbReference type="NCBI Taxonomy" id="592026"/>
    <lineage>
        <taxon>Bacteria</taxon>
        <taxon>Bacillati</taxon>
        <taxon>Bacillota</taxon>
        <taxon>Clostridia</taxon>
        <taxon>Lachnospirales</taxon>
        <taxon>Lachnospiraceae</taxon>
        <taxon>Catonella</taxon>
    </lineage>
</organism>
<evidence type="ECO:0008006" key="5">
    <source>
        <dbReference type="Google" id="ProtNLM"/>
    </source>
</evidence>
<dbReference type="GO" id="GO:0005524">
    <property type="term" value="F:ATP binding"/>
    <property type="evidence" value="ECO:0007669"/>
    <property type="project" value="InterPro"/>
</dbReference>
<evidence type="ECO:0000259" key="1">
    <source>
        <dbReference type="Pfam" id="PF01637"/>
    </source>
</evidence>
<dbReference type="eggNOG" id="COG1672">
    <property type="taxonomic scope" value="Bacteria"/>
</dbReference>
<dbReference type="EMBL" id="ACIL03000017">
    <property type="protein sequence ID" value="ESL02093.1"/>
    <property type="molecule type" value="Genomic_DNA"/>
</dbReference>
<dbReference type="AlphaFoldDB" id="V2XZH0"/>
<accession>V2XZH0</accession>
<dbReference type="Pfam" id="PF03008">
    <property type="entry name" value="DUF234"/>
    <property type="match status" value="1"/>
</dbReference>
<keyword evidence="4" id="KW-1185">Reference proteome</keyword>
<dbReference type="Proteomes" id="UP000018227">
    <property type="component" value="Unassembled WGS sequence"/>
</dbReference>
<name>V2XZH0_9FIRM</name>
<dbReference type="PANTHER" id="PTHR34704">
    <property type="entry name" value="ATPASE"/>
    <property type="match status" value="1"/>
</dbReference>
<dbReference type="PANTHER" id="PTHR34704:SF1">
    <property type="entry name" value="ATPASE"/>
    <property type="match status" value="1"/>
</dbReference>
<dbReference type="SUPFAM" id="SSF52980">
    <property type="entry name" value="Restriction endonuclease-like"/>
    <property type="match status" value="1"/>
</dbReference>
<evidence type="ECO:0000259" key="2">
    <source>
        <dbReference type="Pfam" id="PF03008"/>
    </source>
</evidence>
<proteinExistence type="predicted"/>
<dbReference type="OrthoDB" id="9813134at2"/>
<dbReference type="InterPro" id="IPR011579">
    <property type="entry name" value="ATPase_dom"/>
</dbReference>
<feature type="domain" description="ATPase" evidence="1">
    <location>
        <begin position="2"/>
        <end position="203"/>
    </location>
</feature>
<dbReference type="InterPro" id="IPR011335">
    <property type="entry name" value="Restrct_endonuc-II-like"/>
</dbReference>
<dbReference type="RefSeq" id="WP_023355755.1">
    <property type="nucleotide sequence ID" value="NZ_KI535370.1"/>
</dbReference>
<feature type="domain" description="DUF234" evidence="2">
    <location>
        <begin position="310"/>
        <end position="407"/>
    </location>
</feature>
<sequence length="464" mass="53104">MFVGRENELALLNSLYTSDKFEFVVMYGRRRVGKTALISEFIKDKKAVYFMGVESNLKQNLDNFSKSIMEYNVNLPTDISFSSFQAGLEYIIKLAENERIILAIDEYPYVAKASESLASTLQMVIDKHKGSSKLMLILCGSSMSYMEDKVLAYKSPLYGRRTAQIKLQPFEFTDVYKYFNKFSDEEVALIYGMVGGTPQYLLQINENITIEENIKCTFLTSSSYLFEEPENLLKQEVREPAIYNAIITAIAGGASRLSEISGKVGETTSVCTTYIKSLIGLGLVKKELPFGEKVSKKTIYMIDENLFRFWYRFVPENSSIIMRGATDVAYKRIEPHIPTYMGKVFEEICKEYLWKLLIRGRSPVQFGELGRWWGNDKETKSQTEIDIMGEEDKDTAIFAECKWTNEKVDVGVLELLEKRAGMFNYKNTYLYLFAKSGFTKGCIDRAVKTGKVKLISYKDIVKEI</sequence>
<dbReference type="STRING" id="592026.GCWU0000282_002912"/>
<dbReference type="SUPFAM" id="SSF52540">
    <property type="entry name" value="P-loop containing nucleoside triphosphate hydrolases"/>
    <property type="match status" value="1"/>
</dbReference>
<dbReference type="Pfam" id="PF01637">
    <property type="entry name" value="ATPase_2"/>
    <property type="match status" value="1"/>
</dbReference>
<gene>
    <name evidence="3" type="ORF">GCWU0000282_002912</name>
</gene>
<dbReference type="HOGENOM" id="CLU_041137_3_0_9"/>
<comment type="caution">
    <text evidence="3">The sequence shown here is derived from an EMBL/GenBank/DDBJ whole genome shotgun (WGS) entry which is preliminary data.</text>
</comment>
<evidence type="ECO:0000313" key="4">
    <source>
        <dbReference type="Proteomes" id="UP000018227"/>
    </source>
</evidence>